<reference evidence="1 2" key="1">
    <citation type="submission" date="2024-08" db="EMBL/GenBank/DDBJ databases">
        <authorList>
            <person name="Will J Nash"/>
            <person name="Angela Man"/>
            <person name="Seanna McTaggart"/>
            <person name="Kendall Baker"/>
            <person name="Tom Barker"/>
            <person name="Leah Catchpole"/>
            <person name="Alex Durrant"/>
            <person name="Karim Gharbi"/>
            <person name="Naomi Irish"/>
            <person name="Gemy Kaithakottil"/>
            <person name="Debby Ku"/>
            <person name="Aaliyah Providence"/>
            <person name="Felix Shaw"/>
            <person name="David Swarbreck"/>
            <person name="Chris Watkins"/>
            <person name="Ann M. McCartney"/>
            <person name="Giulio Formenti"/>
            <person name="Alice Mouton"/>
            <person name="Noel Vella"/>
            <person name="Bjorn M von Reumont"/>
            <person name="Adriana Vella"/>
            <person name="Wilfried Haerty"/>
        </authorList>
    </citation>
    <scope>NUCLEOTIDE SEQUENCE [LARGE SCALE GENOMIC DNA]</scope>
</reference>
<sequence length="227" mass="26329">MELWNCIRSLFGGRRLGESNFDLRIEQPKWEIDIDIDNNSPRLFDRNEQFHIFTDPLQMTRYFESQMESMITNFFYGFKNEGFDGSAGFSALPFKSPHRENLRDEVLKPNGQAELKLDSDLDGNVTIDNFSNIWNETEKPKLELARPSIIGRSMRTEYVRKPDGTIEQKKIIKDSEGNEEITVKHQIGDKIHTIITKRDKNGEETKIEDFINTDGCKCKGMQDPSLN</sequence>
<dbReference type="EMBL" id="CAXAJV020001293">
    <property type="protein sequence ID" value="CAL7943872.1"/>
    <property type="molecule type" value="Genomic_DNA"/>
</dbReference>
<accession>A0ABP1NSK8</accession>
<evidence type="ECO:0000313" key="1">
    <source>
        <dbReference type="EMBL" id="CAL7943872.1"/>
    </source>
</evidence>
<dbReference type="Proteomes" id="UP001642520">
    <property type="component" value="Unassembled WGS sequence"/>
</dbReference>
<dbReference type="PANTHER" id="PTHR14938">
    <property type="entry name" value="HCLS1-ASSOCIATED PROTEIN X-1"/>
    <property type="match status" value="1"/>
</dbReference>
<evidence type="ECO:0000313" key="2">
    <source>
        <dbReference type="Proteomes" id="UP001642520"/>
    </source>
</evidence>
<dbReference type="PANTHER" id="PTHR14938:SF2">
    <property type="entry name" value="HCLS1-ASSOCIATED PROTEIN X-1"/>
    <property type="match status" value="1"/>
</dbReference>
<comment type="caution">
    <text evidence="1">The sequence shown here is derived from an EMBL/GenBank/DDBJ whole genome shotgun (WGS) entry which is preliminary data.</text>
</comment>
<protein>
    <submittedName>
        <fullName evidence="1">Uncharacterized protein</fullName>
    </submittedName>
</protein>
<dbReference type="InterPro" id="IPR017248">
    <property type="entry name" value="HAX-1"/>
</dbReference>
<name>A0ABP1NSK8_XYLVO</name>
<proteinExistence type="predicted"/>
<organism evidence="1 2">
    <name type="scientific">Xylocopa violacea</name>
    <name type="common">Violet carpenter bee</name>
    <name type="synonym">Apis violacea</name>
    <dbReference type="NCBI Taxonomy" id="135666"/>
    <lineage>
        <taxon>Eukaryota</taxon>
        <taxon>Metazoa</taxon>
        <taxon>Ecdysozoa</taxon>
        <taxon>Arthropoda</taxon>
        <taxon>Hexapoda</taxon>
        <taxon>Insecta</taxon>
        <taxon>Pterygota</taxon>
        <taxon>Neoptera</taxon>
        <taxon>Endopterygota</taxon>
        <taxon>Hymenoptera</taxon>
        <taxon>Apocrita</taxon>
        <taxon>Aculeata</taxon>
        <taxon>Apoidea</taxon>
        <taxon>Anthophila</taxon>
        <taxon>Apidae</taxon>
        <taxon>Xylocopa</taxon>
        <taxon>Xylocopa</taxon>
    </lineage>
</organism>
<keyword evidence="2" id="KW-1185">Reference proteome</keyword>
<gene>
    <name evidence="1" type="ORF">XYLVIOL_LOCUS6336</name>
</gene>